<protein>
    <recommendedName>
        <fullName evidence="1">glutathione transferase</fullName>
        <ecNumber evidence="1">2.5.1.18</ecNumber>
    </recommendedName>
</protein>
<dbReference type="GO" id="GO:0004602">
    <property type="term" value="F:glutathione peroxidase activity"/>
    <property type="evidence" value="ECO:0007669"/>
    <property type="project" value="UniProtKB-ARBA"/>
</dbReference>
<evidence type="ECO:0000259" key="6">
    <source>
        <dbReference type="PROSITE" id="PS50405"/>
    </source>
</evidence>
<dbReference type="Pfam" id="PF14497">
    <property type="entry name" value="GST_C_3"/>
    <property type="match status" value="1"/>
</dbReference>
<dbReference type="InterPro" id="IPR036282">
    <property type="entry name" value="Glutathione-S-Trfase_C_sf"/>
</dbReference>
<evidence type="ECO:0000313" key="8">
    <source>
        <dbReference type="Proteomes" id="UP001160148"/>
    </source>
</evidence>
<dbReference type="Gene3D" id="1.20.1050.10">
    <property type="match status" value="1"/>
</dbReference>
<keyword evidence="8" id="KW-1185">Reference proteome</keyword>
<dbReference type="PANTHER" id="PTHR11571:SF224">
    <property type="entry name" value="HEMATOPOIETIC PROSTAGLANDIN D SYNTHASE"/>
    <property type="match status" value="1"/>
</dbReference>
<feature type="domain" description="GST N-terminal" evidence="5">
    <location>
        <begin position="2"/>
        <end position="79"/>
    </location>
</feature>
<dbReference type="SFLD" id="SFLDS00019">
    <property type="entry name" value="Glutathione_Transferase_(cytos"/>
    <property type="match status" value="1"/>
</dbReference>
<keyword evidence="2" id="KW-0808">Transferase</keyword>
<dbReference type="PROSITE" id="PS50405">
    <property type="entry name" value="GST_CTER"/>
    <property type="match status" value="1"/>
</dbReference>
<evidence type="ECO:0000313" key="7">
    <source>
        <dbReference type="EMBL" id="CAI6346405.1"/>
    </source>
</evidence>
<name>A0AAV0VRX7_9HEMI</name>
<dbReference type="EMBL" id="CARXXK010000001">
    <property type="protein sequence ID" value="CAI6346405.1"/>
    <property type="molecule type" value="Genomic_DNA"/>
</dbReference>
<comment type="caution">
    <text evidence="7">The sequence shown here is derived from an EMBL/GenBank/DDBJ whole genome shotgun (WGS) entry which is preliminary data.</text>
</comment>
<dbReference type="SFLD" id="SFLDG00363">
    <property type="entry name" value="AMPS_(cytGST):_Alpha-__Mu-__Pi"/>
    <property type="match status" value="1"/>
</dbReference>
<dbReference type="CDD" id="cd03039">
    <property type="entry name" value="GST_N_Sigma_like"/>
    <property type="match status" value="1"/>
</dbReference>
<dbReference type="CDD" id="cd03192">
    <property type="entry name" value="GST_C_Sigma_like"/>
    <property type="match status" value="1"/>
</dbReference>
<comment type="catalytic activity">
    <reaction evidence="4">
        <text>RX + glutathione = an S-substituted glutathione + a halide anion + H(+)</text>
        <dbReference type="Rhea" id="RHEA:16437"/>
        <dbReference type="ChEBI" id="CHEBI:15378"/>
        <dbReference type="ChEBI" id="CHEBI:16042"/>
        <dbReference type="ChEBI" id="CHEBI:17792"/>
        <dbReference type="ChEBI" id="CHEBI:57925"/>
        <dbReference type="ChEBI" id="CHEBI:90779"/>
        <dbReference type="EC" id="2.5.1.18"/>
    </reaction>
</comment>
<reference evidence="7 8" key="1">
    <citation type="submission" date="2023-01" db="EMBL/GenBank/DDBJ databases">
        <authorList>
            <person name="Whitehead M."/>
        </authorList>
    </citation>
    <scope>NUCLEOTIDE SEQUENCE [LARGE SCALE GENOMIC DNA]</scope>
</reference>
<evidence type="ECO:0000259" key="5">
    <source>
        <dbReference type="PROSITE" id="PS50404"/>
    </source>
</evidence>
<dbReference type="PANTHER" id="PTHR11571">
    <property type="entry name" value="GLUTATHIONE S-TRANSFERASE"/>
    <property type="match status" value="1"/>
</dbReference>
<dbReference type="InterPro" id="IPR004045">
    <property type="entry name" value="Glutathione_S-Trfase_N"/>
</dbReference>
<dbReference type="SUPFAM" id="SSF52833">
    <property type="entry name" value="Thioredoxin-like"/>
    <property type="match status" value="1"/>
</dbReference>
<dbReference type="SUPFAM" id="SSF47616">
    <property type="entry name" value="GST C-terminal domain-like"/>
    <property type="match status" value="1"/>
</dbReference>
<dbReference type="InterPro" id="IPR050213">
    <property type="entry name" value="GST_superfamily"/>
</dbReference>
<dbReference type="FunFam" id="1.20.1050.10:FF:000030">
    <property type="entry name" value="Glutathione S-transferase S1"/>
    <property type="match status" value="1"/>
</dbReference>
<evidence type="ECO:0000256" key="2">
    <source>
        <dbReference type="ARBA" id="ARBA00022679"/>
    </source>
</evidence>
<dbReference type="Pfam" id="PF02798">
    <property type="entry name" value="GST_N"/>
    <property type="match status" value="1"/>
</dbReference>
<dbReference type="InterPro" id="IPR010987">
    <property type="entry name" value="Glutathione-S-Trfase_C-like"/>
</dbReference>
<feature type="domain" description="GST C-terminal" evidence="6">
    <location>
        <begin position="81"/>
        <end position="203"/>
    </location>
</feature>
<proteinExistence type="inferred from homology"/>
<dbReference type="SFLD" id="SFLDG01205">
    <property type="entry name" value="AMPS.1"/>
    <property type="match status" value="1"/>
</dbReference>
<dbReference type="PROSITE" id="PS50404">
    <property type="entry name" value="GST_NTER"/>
    <property type="match status" value="1"/>
</dbReference>
<dbReference type="InterPro" id="IPR040079">
    <property type="entry name" value="Glutathione_S-Trfase"/>
</dbReference>
<dbReference type="InterPro" id="IPR036249">
    <property type="entry name" value="Thioredoxin-like_sf"/>
</dbReference>
<dbReference type="GO" id="GO:0006749">
    <property type="term" value="P:glutathione metabolic process"/>
    <property type="evidence" value="ECO:0007669"/>
    <property type="project" value="TreeGrafter"/>
</dbReference>
<accession>A0AAV0VRX7</accession>
<dbReference type="Proteomes" id="UP001160148">
    <property type="component" value="Unassembled WGS sequence"/>
</dbReference>
<gene>
    <name evidence="7" type="ORF">MEUPH1_LOCUS3319</name>
</gene>
<organism evidence="7 8">
    <name type="scientific">Macrosiphum euphorbiae</name>
    <name type="common">potato aphid</name>
    <dbReference type="NCBI Taxonomy" id="13131"/>
    <lineage>
        <taxon>Eukaryota</taxon>
        <taxon>Metazoa</taxon>
        <taxon>Ecdysozoa</taxon>
        <taxon>Arthropoda</taxon>
        <taxon>Hexapoda</taxon>
        <taxon>Insecta</taxon>
        <taxon>Pterygota</taxon>
        <taxon>Neoptera</taxon>
        <taxon>Paraneoptera</taxon>
        <taxon>Hemiptera</taxon>
        <taxon>Sternorrhyncha</taxon>
        <taxon>Aphidomorpha</taxon>
        <taxon>Aphidoidea</taxon>
        <taxon>Aphididae</taxon>
        <taxon>Macrosiphini</taxon>
        <taxon>Macrosiphum</taxon>
    </lineage>
</organism>
<dbReference type="FunFam" id="3.40.30.10:FF:000035">
    <property type="entry name" value="hematopoietic prostaglandin D synthase"/>
    <property type="match status" value="1"/>
</dbReference>
<dbReference type="Gene3D" id="3.40.30.10">
    <property type="entry name" value="Glutaredoxin"/>
    <property type="match status" value="1"/>
</dbReference>
<dbReference type="InterPro" id="IPR004046">
    <property type="entry name" value="GST_C"/>
</dbReference>
<comment type="similarity">
    <text evidence="3">Belongs to the GST superfamily. Sigma family.</text>
</comment>
<dbReference type="EC" id="2.5.1.18" evidence="1"/>
<evidence type="ECO:0000256" key="1">
    <source>
        <dbReference type="ARBA" id="ARBA00012452"/>
    </source>
</evidence>
<sequence>MAVYKLTYLNLPALAEPIRFLLSYLEIDFEDIRYEREEWPSVKPTMPFGKIPVLEIDGKVLNQSTALCRYLSKKAGLAGSDDWESLLIDITLDNFNDFREAFRTHIIFVSEESKAEKYVTLINEIIPLYMNKFENIVSENDGYFVNGKLSCADIYFAAIIDFFSYLGKVDLLENRPKLQALKKKIYEIPQIKSWIAKRPAFSYAWSNDN</sequence>
<evidence type="ECO:0000256" key="4">
    <source>
        <dbReference type="ARBA" id="ARBA00047960"/>
    </source>
</evidence>
<evidence type="ECO:0000256" key="3">
    <source>
        <dbReference type="ARBA" id="ARBA00038317"/>
    </source>
</evidence>
<dbReference type="GO" id="GO:0004364">
    <property type="term" value="F:glutathione transferase activity"/>
    <property type="evidence" value="ECO:0007669"/>
    <property type="project" value="UniProtKB-EC"/>
</dbReference>
<dbReference type="AlphaFoldDB" id="A0AAV0VRX7"/>